<proteinExistence type="predicted"/>
<reference evidence="1" key="1">
    <citation type="submission" date="2020-11" db="EMBL/GenBank/DDBJ databases">
        <authorList>
            <consortium name="DOE Joint Genome Institute"/>
            <person name="Ahrendt S."/>
            <person name="Riley R."/>
            <person name="Andreopoulos W."/>
            <person name="Labutti K."/>
            <person name="Pangilinan J."/>
            <person name="Ruiz-Duenas F.J."/>
            <person name="Barrasa J.M."/>
            <person name="Sanchez-Garcia M."/>
            <person name="Camarero S."/>
            <person name="Miyauchi S."/>
            <person name="Serrano A."/>
            <person name="Linde D."/>
            <person name="Babiker R."/>
            <person name="Drula E."/>
            <person name="Ayuso-Fernandez I."/>
            <person name="Pacheco R."/>
            <person name="Padilla G."/>
            <person name="Ferreira P."/>
            <person name="Barriuso J."/>
            <person name="Kellner H."/>
            <person name="Castanera R."/>
            <person name="Alfaro M."/>
            <person name="Ramirez L."/>
            <person name="Pisabarro A.G."/>
            <person name="Kuo A."/>
            <person name="Tritt A."/>
            <person name="Lipzen A."/>
            <person name="He G."/>
            <person name="Yan M."/>
            <person name="Ng V."/>
            <person name="Cullen D."/>
            <person name="Martin F."/>
            <person name="Rosso M.-N."/>
            <person name="Henrissat B."/>
            <person name="Hibbett D."/>
            <person name="Martinez A.T."/>
            <person name="Grigoriev I.V."/>
        </authorList>
    </citation>
    <scope>NUCLEOTIDE SEQUENCE</scope>
    <source>
        <strain evidence="1">CBS 506.95</strain>
    </source>
</reference>
<name>A0A9P6E632_9AGAR</name>
<protein>
    <submittedName>
        <fullName evidence="1">Uncharacterized protein</fullName>
    </submittedName>
</protein>
<dbReference type="AlphaFoldDB" id="A0A9P6E632"/>
<comment type="caution">
    <text evidence="1">The sequence shown here is derived from an EMBL/GenBank/DDBJ whole genome shotgun (WGS) entry which is preliminary data.</text>
</comment>
<keyword evidence="2" id="KW-1185">Reference proteome</keyword>
<accession>A0A9P6E632</accession>
<organism evidence="1 2">
    <name type="scientific">Crepidotus variabilis</name>
    <dbReference type="NCBI Taxonomy" id="179855"/>
    <lineage>
        <taxon>Eukaryota</taxon>
        <taxon>Fungi</taxon>
        <taxon>Dikarya</taxon>
        <taxon>Basidiomycota</taxon>
        <taxon>Agaricomycotina</taxon>
        <taxon>Agaricomycetes</taxon>
        <taxon>Agaricomycetidae</taxon>
        <taxon>Agaricales</taxon>
        <taxon>Agaricineae</taxon>
        <taxon>Crepidotaceae</taxon>
        <taxon>Crepidotus</taxon>
    </lineage>
</organism>
<dbReference type="Proteomes" id="UP000807306">
    <property type="component" value="Unassembled WGS sequence"/>
</dbReference>
<evidence type="ECO:0000313" key="1">
    <source>
        <dbReference type="EMBL" id="KAF9523165.1"/>
    </source>
</evidence>
<gene>
    <name evidence="1" type="ORF">CPB83DRAFT_863282</name>
</gene>
<dbReference type="EMBL" id="MU157923">
    <property type="protein sequence ID" value="KAF9523165.1"/>
    <property type="molecule type" value="Genomic_DNA"/>
</dbReference>
<evidence type="ECO:0000313" key="2">
    <source>
        <dbReference type="Proteomes" id="UP000807306"/>
    </source>
</evidence>
<sequence length="105" mass="11938">MARLLSVANTAPIWMPPSFAVSRGSFRLLVFFAPLFMVIPSRLVECGIERKLGIWCDRSCFKLDRGSNKLDRGCEWRSSTKLEMICFEFKLDRGKTRAVKGGCTE</sequence>